<dbReference type="Pfam" id="PF00004">
    <property type="entry name" value="AAA"/>
    <property type="match status" value="1"/>
</dbReference>
<dbReference type="Proteomes" id="UP000602124">
    <property type="component" value="Unassembled WGS sequence"/>
</dbReference>
<dbReference type="SUPFAM" id="SSF140990">
    <property type="entry name" value="FtsH protease domain-like"/>
    <property type="match status" value="1"/>
</dbReference>
<dbReference type="GO" id="GO:0005524">
    <property type="term" value="F:ATP binding"/>
    <property type="evidence" value="ECO:0007669"/>
    <property type="project" value="UniProtKB-KW"/>
</dbReference>
<comment type="similarity">
    <text evidence="1">Belongs to the AAA ATPase family.</text>
</comment>
<dbReference type="InterPro" id="IPR027417">
    <property type="entry name" value="P-loop_NTPase"/>
</dbReference>
<dbReference type="InterPro" id="IPR003593">
    <property type="entry name" value="AAA+_ATPase"/>
</dbReference>
<dbReference type="PANTHER" id="PTHR23076:SF97">
    <property type="entry name" value="ATP-DEPENDENT ZINC METALLOPROTEASE YME1L1"/>
    <property type="match status" value="1"/>
</dbReference>
<evidence type="ECO:0000313" key="4">
    <source>
        <dbReference type="Proteomes" id="UP000602124"/>
    </source>
</evidence>
<dbReference type="Gene3D" id="1.10.8.60">
    <property type="match status" value="1"/>
</dbReference>
<evidence type="ECO:0000256" key="1">
    <source>
        <dbReference type="RuleBase" id="RU003651"/>
    </source>
</evidence>
<dbReference type="RefSeq" id="WP_198877590.1">
    <property type="nucleotide sequence ID" value="NZ_JAEKMH010000004.1"/>
</dbReference>
<evidence type="ECO:0000313" key="3">
    <source>
        <dbReference type="EMBL" id="MBJ3786400.1"/>
    </source>
</evidence>
<proteinExistence type="inferred from homology"/>
<evidence type="ECO:0000259" key="2">
    <source>
        <dbReference type="SMART" id="SM00382"/>
    </source>
</evidence>
<dbReference type="Gene3D" id="1.20.58.760">
    <property type="entry name" value="Peptidase M41"/>
    <property type="match status" value="1"/>
</dbReference>
<dbReference type="Pfam" id="PF01434">
    <property type="entry name" value="Peptidase_M41"/>
    <property type="match status" value="1"/>
</dbReference>
<gene>
    <name evidence="3" type="ORF">JEQ47_16865</name>
</gene>
<dbReference type="AlphaFoldDB" id="A0A934J099"/>
<organism evidence="3 4">
    <name type="scientific">Devosia sediminis</name>
    <dbReference type="NCBI Taxonomy" id="2798801"/>
    <lineage>
        <taxon>Bacteria</taxon>
        <taxon>Pseudomonadati</taxon>
        <taxon>Pseudomonadota</taxon>
        <taxon>Alphaproteobacteria</taxon>
        <taxon>Hyphomicrobiales</taxon>
        <taxon>Devosiaceae</taxon>
        <taxon>Devosia</taxon>
    </lineage>
</organism>
<dbReference type="GO" id="GO:0004176">
    <property type="term" value="F:ATP-dependent peptidase activity"/>
    <property type="evidence" value="ECO:0007669"/>
    <property type="project" value="InterPro"/>
</dbReference>
<dbReference type="EMBL" id="JAEKMH010000004">
    <property type="protein sequence ID" value="MBJ3786400.1"/>
    <property type="molecule type" value="Genomic_DNA"/>
</dbReference>
<sequence>MFENLRDDDDDHDHDEQKLDLIQRAKNAGALVPLALLQNALGARAGIFETAPALCVSIHLPSSDWVAPIVSVAQMMGRWSRVIEPTGTTRNKDTAHSESITRLAAGGRVLCVSTPQLPLSPVAAAADIEVKIDKIGIADVSRAILNATGSRPRGLKSEDIAGVGLIQAMAAIRADTTAASCLKRLRAAGTPAAVDPLVQAAPLLSELRGYGEVGAWGERLVKDLDLWRRGELPMSAIQRNAVLAGPPGVGKTAFVRSLAKTAKIPLFASSMGTLFATTSGYLDSVIKGIDALFANASRVAPALIFLDELEGIPSRSTLDTRHASWWTPVVNHFLTVLDGSTSSAAANLIVIGATNHPDRLDPALVRQGRLDQVLWISPPDETELVHIYRQHLGAELADADLSGVAALSLGHTGADVVGWIKSAKAIARSQTRPMMLADLVEAVCPTSSMSQEDNYRVAVHEAGHAVAADVLNTMQVKSIALTGGSIGGRVIYEKDSKPILSLQDNLDFVVQLLAGRAAEEMVFGTVSGGAGGSNESDLARASALVASCHLSWGLGASLMFMAEPQDALAVALRNPSLIRALDAQLAELYSKTLELVHAHRSSILAVAELLVRDRAISGDQFDHLMRARPIPVEERDA</sequence>
<dbReference type="GO" id="GO:0004222">
    <property type="term" value="F:metalloendopeptidase activity"/>
    <property type="evidence" value="ECO:0007669"/>
    <property type="project" value="InterPro"/>
</dbReference>
<dbReference type="GO" id="GO:0006508">
    <property type="term" value="P:proteolysis"/>
    <property type="evidence" value="ECO:0007669"/>
    <property type="project" value="InterPro"/>
</dbReference>
<dbReference type="PROSITE" id="PS00674">
    <property type="entry name" value="AAA"/>
    <property type="match status" value="1"/>
</dbReference>
<dbReference type="InterPro" id="IPR037219">
    <property type="entry name" value="Peptidase_M41-like"/>
</dbReference>
<dbReference type="SMART" id="SM00382">
    <property type="entry name" value="AAA"/>
    <property type="match status" value="1"/>
</dbReference>
<dbReference type="GO" id="GO:0005886">
    <property type="term" value="C:plasma membrane"/>
    <property type="evidence" value="ECO:0007669"/>
    <property type="project" value="TreeGrafter"/>
</dbReference>
<dbReference type="SUPFAM" id="SSF52540">
    <property type="entry name" value="P-loop containing nucleoside triphosphate hydrolases"/>
    <property type="match status" value="1"/>
</dbReference>
<dbReference type="Gene3D" id="3.40.50.300">
    <property type="entry name" value="P-loop containing nucleotide triphosphate hydrolases"/>
    <property type="match status" value="1"/>
</dbReference>
<protein>
    <submittedName>
        <fullName evidence="3">AAA family ATPase</fullName>
    </submittedName>
</protein>
<dbReference type="PANTHER" id="PTHR23076">
    <property type="entry name" value="METALLOPROTEASE M41 FTSH"/>
    <property type="match status" value="1"/>
</dbReference>
<accession>A0A934J099</accession>
<keyword evidence="1" id="KW-0067">ATP-binding</keyword>
<name>A0A934J099_9HYPH</name>
<dbReference type="GO" id="GO:0016887">
    <property type="term" value="F:ATP hydrolysis activity"/>
    <property type="evidence" value="ECO:0007669"/>
    <property type="project" value="InterPro"/>
</dbReference>
<dbReference type="InterPro" id="IPR000642">
    <property type="entry name" value="Peptidase_M41"/>
</dbReference>
<dbReference type="CDD" id="cd19481">
    <property type="entry name" value="RecA-like_protease"/>
    <property type="match status" value="1"/>
</dbReference>
<reference evidence="3" key="1">
    <citation type="submission" date="2020-12" db="EMBL/GenBank/DDBJ databases">
        <title>Devosia sp. MSA67 isolated from Mo River.</title>
        <authorList>
            <person name="Ma F."/>
            <person name="Zi Z."/>
        </authorList>
    </citation>
    <scope>NUCLEOTIDE SEQUENCE</scope>
    <source>
        <strain evidence="3">MSA67</strain>
    </source>
</reference>
<dbReference type="GO" id="GO:0030163">
    <property type="term" value="P:protein catabolic process"/>
    <property type="evidence" value="ECO:0007669"/>
    <property type="project" value="TreeGrafter"/>
</dbReference>
<keyword evidence="1" id="KW-0547">Nucleotide-binding</keyword>
<dbReference type="InterPro" id="IPR003959">
    <property type="entry name" value="ATPase_AAA_core"/>
</dbReference>
<comment type="caution">
    <text evidence="3">The sequence shown here is derived from an EMBL/GenBank/DDBJ whole genome shotgun (WGS) entry which is preliminary data.</text>
</comment>
<feature type="domain" description="AAA+ ATPase" evidence="2">
    <location>
        <begin position="237"/>
        <end position="380"/>
    </location>
</feature>
<keyword evidence="4" id="KW-1185">Reference proteome</keyword>
<dbReference type="InterPro" id="IPR003960">
    <property type="entry name" value="ATPase_AAA_CS"/>
</dbReference>